<keyword evidence="2" id="KW-1185">Reference proteome</keyword>
<dbReference type="EMBL" id="JBICBT010000772">
    <property type="protein sequence ID" value="KAL3101618.1"/>
    <property type="molecule type" value="Genomic_DNA"/>
</dbReference>
<gene>
    <name evidence="1" type="ORF">niasHT_025262</name>
</gene>
<comment type="caution">
    <text evidence="1">The sequence shown here is derived from an EMBL/GenBank/DDBJ whole genome shotgun (WGS) entry which is preliminary data.</text>
</comment>
<evidence type="ECO:0000313" key="1">
    <source>
        <dbReference type="EMBL" id="KAL3101618.1"/>
    </source>
</evidence>
<organism evidence="1 2">
    <name type="scientific">Heterodera trifolii</name>
    <dbReference type="NCBI Taxonomy" id="157864"/>
    <lineage>
        <taxon>Eukaryota</taxon>
        <taxon>Metazoa</taxon>
        <taxon>Ecdysozoa</taxon>
        <taxon>Nematoda</taxon>
        <taxon>Chromadorea</taxon>
        <taxon>Rhabditida</taxon>
        <taxon>Tylenchina</taxon>
        <taxon>Tylenchomorpha</taxon>
        <taxon>Tylenchoidea</taxon>
        <taxon>Heteroderidae</taxon>
        <taxon>Heteroderinae</taxon>
        <taxon>Heterodera</taxon>
    </lineage>
</organism>
<name>A0ABD2KFY0_9BILA</name>
<evidence type="ECO:0000313" key="2">
    <source>
        <dbReference type="Proteomes" id="UP001620626"/>
    </source>
</evidence>
<dbReference type="Proteomes" id="UP001620626">
    <property type="component" value="Unassembled WGS sequence"/>
</dbReference>
<dbReference type="AlphaFoldDB" id="A0ABD2KFY0"/>
<reference evidence="1 2" key="1">
    <citation type="submission" date="2024-10" db="EMBL/GenBank/DDBJ databases">
        <authorList>
            <person name="Kim D."/>
        </authorList>
    </citation>
    <scope>NUCLEOTIDE SEQUENCE [LARGE SCALE GENOMIC DNA]</scope>
    <source>
        <strain evidence="1">BH-2024</strain>
    </source>
</reference>
<sequence length="74" mass="8739">MRKLTINEANEIKANFQTTLDYIDKWFRLERFPKSISWVGLDENEVRHADVLELASEIAPELEDKLFDEITDLN</sequence>
<protein>
    <submittedName>
        <fullName evidence="1">Uncharacterized protein</fullName>
    </submittedName>
</protein>
<proteinExistence type="predicted"/>
<accession>A0ABD2KFY0</accession>